<name>A0ABT0DMH4_9HYPH</name>
<dbReference type="SMART" id="SM00052">
    <property type="entry name" value="EAL"/>
    <property type="match status" value="1"/>
</dbReference>
<accession>A0ABT0DMH4</accession>
<dbReference type="SUPFAM" id="SSF55073">
    <property type="entry name" value="Nucleotide cyclase"/>
    <property type="match status" value="1"/>
</dbReference>
<protein>
    <submittedName>
        <fullName evidence="4">EAL domain-containing protein</fullName>
    </submittedName>
</protein>
<dbReference type="InterPro" id="IPR043128">
    <property type="entry name" value="Rev_trsase/Diguanyl_cyclase"/>
</dbReference>
<keyword evidence="1" id="KW-0812">Transmembrane</keyword>
<proteinExistence type="predicted"/>
<keyword evidence="1" id="KW-0472">Membrane</keyword>
<dbReference type="PANTHER" id="PTHR44757:SF2">
    <property type="entry name" value="BIOFILM ARCHITECTURE MAINTENANCE PROTEIN MBAA"/>
    <property type="match status" value="1"/>
</dbReference>
<dbReference type="Pfam" id="PF00990">
    <property type="entry name" value="GGDEF"/>
    <property type="match status" value="1"/>
</dbReference>
<evidence type="ECO:0000256" key="1">
    <source>
        <dbReference type="SAM" id="Phobius"/>
    </source>
</evidence>
<dbReference type="InterPro" id="IPR052155">
    <property type="entry name" value="Biofilm_reg_signaling"/>
</dbReference>
<feature type="domain" description="GGDEF" evidence="3">
    <location>
        <begin position="112"/>
        <end position="245"/>
    </location>
</feature>
<dbReference type="CDD" id="cd01948">
    <property type="entry name" value="EAL"/>
    <property type="match status" value="1"/>
</dbReference>
<dbReference type="InterPro" id="IPR035919">
    <property type="entry name" value="EAL_sf"/>
</dbReference>
<evidence type="ECO:0000313" key="5">
    <source>
        <dbReference type="Proteomes" id="UP001202867"/>
    </source>
</evidence>
<dbReference type="PROSITE" id="PS50887">
    <property type="entry name" value="GGDEF"/>
    <property type="match status" value="1"/>
</dbReference>
<organism evidence="4 5">
    <name type="scientific">Ancylobacter koreensis</name>
    <dbReference type="NCBI Taxonomy" id="266121"/>
    <lineage>
        <taxon>Bacteria</taxon>
        <taxon>Pseudomonadati</taxon>
        <taxon>Pseudomonadota</taxon>
        <taxon>Alphaproteobacteria</taxon>
        <taxon>Hyphomicrobiales</taxon>
        <taxon>Xanthobacteraceae</taxon>
        <taxon>Ancylobacter</taxon>
    </lineage>
</organism>
<dbReference type="SMART" id="SM00267">
    <property type="entry name" value="GGDEF"/>
    <property type="match status" value="1"/>
</dbReference>
<feature type="transmembrane region" description="Helical" evidence="1">
    <location>
        <begin position="9"/>
        <end position="28"/>
    </location>
</feature>
<dbReference type="Proteomes" id="UP001202867">
    <property type="component" value="Unassembled WGS sequence"/>
</dbReference>
<dbReference type="SUPFAM" id="SSF141868">
    <property type="entry name" value="EAL domain-like"/>
    <property type="match status" value="1"/>
</dbReference>
<feature type="domain" description="EAL" evidence="2">
    <location>
        <begin position="254"/>
        <end position="504"/>
    </location>
</feature>
<evidence type="ECO:0000313" key="4">
    <source>
        <dbReference type="EMBL" id="MCK0208337.1"/>
    </source>
</evidence>
<dbReference type="RefSeq" id="WP_247200309.1">
    <property type="nucleotide sequence ID" value="NZ_JALKCG010000002.1"/>
</dbReference>
<keyword evidence="1" id="KW-1133">Transmembrane helix</keyword>
<dbReference type="InterPro" id="IPR029787">
    <property type="entry name" value="Nucleotide_cyclase"/>
</dbReference>
<sequence>MNRALREGVIFLLVGAAAYALLVTLDLYDALLAVVSRYGLVPFEHIVAALFVLGASGFVYGTRRIVDLRHEVKRRAAAEMAADFLAYHDMLTRLPNRHFVEQRLPEAVRKGGFNAIFMLDIDNFKQVNDLVGHHGGDAVLASFADRLRTSLPSALAARMGGDEFLVVAAAPGGEIAAMAEHMSDMARLPLNIEGTSIQISACIGFAPLDQTSLHQGSLDQAIFAADLAMHEAKRHGVGRFHPFHPRLGAELNNRLAIERQLRVAIADDLVEAHFQPLVRLADGRIYGFEALARWQLDDGTRVPPDRFIRVAEQAGLITDLSNRLLRKACAQALRWPDDLMLAFNVSPPQLSDGLLAARILAILREVGVPPHRLSVEITESAIIADLDSAIRTIRQLRQAGVRVALDDFGTGYSSLSQLANLPFDKMKIDRQFVANFLENDKQAKIVNAIIGLGQGLGIATLAEGIESEAQFEALRALGCDLGQGFLFGEAMPAEQVPGFLAQRVAAAPPATPSVRARAAANRMP</sequence>
<dbReference type="InterPro" id="IPR000160">
    <property type="entry name" value="GGDEF_dom"/>
</dbReference>
<comment type="caution">
    <text evidence="4">The sequence shown here is derived from an EMBL/GenBank/DDBJ whole genome shotgun (WGS) entry which is preliminary data.</text>
</comment>
<dbReference type="Pfam" id="PF00563">
    <property type="entry name" value="EAL"/>
    <property type="match status" value="1"/>
</dbReference>
<dbReference type="Gene3D" id="3.30.70.270">
    <property type="match status" value="1"/>
</dbReference>
<dbReference type="NCBIfam" id="TIGR00254">
    <property type="entry name" value="GGDEF"/>
    <property type="match status" value="1"/>
</dbReference>
<dbReference type="Gene3D" id="3.20.20.450">
    <property type="entry name" value="EAL domain"/>
    <property type="match status" value="1"/>
</dbReference>
<keyword evidence="5" id="KW-1185">Reference proteome</keyword>
<dbReference type="PANTHER" id="PTHR44757">
    <property type="entry name" value="DIGUANYLATE CYCLASE DGCP"/>
    <property type="match status" value="1"/>
</dbReference>
<dbReference type="PROSITE" id="PS50883">
    <property type="entry name" value="EAL"/>
    <property type="match status" value="1"/>
</dbReference>
<evidence type="ECO:0000259" key="3">
    <source>
        <dbReference type="PROSITE" id="PS50887"/>
    </source>
</evidence>
<dbReference type="EMBL" id="JALKCG010000002">
    <property type="protein sequence ID" value="MCK0208337.1"/>
    <property type="molecule type" value="Genomic_DNA"/>
</dbReference>
<gene>
    <name evidence="4" type="ORF">MWN33_09865</name>
</gene>
<dbReference type="CDD" id="cd01949">
    <property type="entry name" value="GGDEF"/>
    <property type="match status" value="1"/>
</dbReference>
<feature type="transmembrane region" description="Helical" evidence="1">
    <location>
        <begin position="40"/>
        <end position="60"/>
    </location>
</feature>
<dbReference type="InterPro" id="IPR001633">
    <property type="entry name" value="EAL_dom"/>
</dbReference>
<evidence type="ECO:0000259" key="2">
    <source>
        <dbReference type="PROSITE" id="PS50883"/>
    </source>
</evidence>
<reference evidence="5" key="1">
    <citation type="submission" date="2023-07" db="EMBL/GenBank/DDBJ databases">
        <title>Ancylobacter moscoviensis sp. nov., facultatively methylotrophic bacteria from activated sludge and the reclassification of Starkeya novella (Starkey 1934) Kelly et al. 2000 as Ancylobacter novellus comb. nov., Starkeya koreensis Im et al. 2006 as Ancylobacter koreensis comb.nov., Angulomicrobium tetraedrale Vasil'eva et al. 1986 as Ancylobacter tetraedralis comb. nov., Angulomicrobium amanitiforme Fritz et al. 2004 as Ancylobacter amanitiformis comb. nov. and Methylorhabdus multivorans Doronina et al. 1996 as Ancylobacter multivorans comb. nov. and emended description of the genus Ancylobacter.</title>
        <authorList>
            <person name="Doronina N."/>
            <person name="Chemodurova A."/>
            <person name="Grouzdev D."/>
            <person name="Koziaeva V."/>
            <person name="Shi W."/>
            <person name="Wu L."/>
            <person name="Kaparullina E."/>
        </authorList>
    </citation>
    <scope>NUCLEOTIDE SEQUENCE [LARGE SCALE GENOMIC DNA]</scope>
    <source>
        <strain evidence="5">Jip08</strain>
    </source>
</reference>